<dbReference type="Gene3D" id="1.10.510.10">
    <property type="entry name" value="Transferase(Phosphotransferase) domain 1"/>
    <property type="match status" value="1"/>
</dbReference>
<reference evidence="8 9" key="1">
    <citation type="submission" date="2021-01" db="EMBL/GenBank/DDBJ databases">
        <title>Whole genome shotgun sequence of Actinoplanes durhamensis NBRC 14914.</title>
        <authorList>
            <person name="Komaki H."/>
            <person name="Tamura T."/>
        </authorList>
    </citation>
    <scope>NUCLEOTIDE SEQUENCE [LARGE SCALE GENOMIC DNA]</scope>
    <source>
        <strain evidence="8 9">NBRC 14914</strain>
    </source>
</reference>
<feature type="domain" description="Protein kinase" evidence="7">
    <location>
        <begin position="1"/>
        <end position="252"/>
    </location>
</feature>
<evidence type="ECO:0000259" key="7">
    <source>
        <dbReference type="PROSITE" id="PS50011"/>
    </source>
</evidence>
<feature type="binding site" evidence="5">
    <location>
        <position position="27"/>
    </location>
    <ligand>
        <name>ATP</name>
        <dbReference type="ChEBI" id="CHEBI:30616"/>
    </ligand>
</feature>
<dbReference type="InterPro" id="IPR011009">
    <property type="entry name" value="Kinase-like_dom_sf"/>
</dbReference>
<evidence type="ECO:0000313" key="9">
    <source>
        <dbReference type="Proteomes" id="UP000637628"/>
    </source>
</evidence>
<dbReference type="Pfam" id="PF00069">
    <property type="entry name" value="Pkinase"/>
    <property type="match status" value="1"/>
</dbReference>
<dbReference type="Proteomes" id="UP000637628">
    <property type="component" value="Unassembled WGS sequence"/>
</dbReference>
<dbReference type="SMART" id="SM00220">
    <property type="entry name" value="S_TKc"/>
    <property type="match status" value="1"/>
</dbReference>
<dbReference type="InterPro" id="IPR008271">
    <property type="entry name" value="Ser/Thr_kinase_AS"/>
</dbReference>
<gene>
    <name evidence="8" type="ORF">Adu01nite_69380</name>
</gene>
<dbReference type="Gene3D" id="2.60.120.560">
    <property type="entry name" value="Exo-inulinase, domain 1"/>
    <property type="match status" value="1"/>
</dbReference>
<accession>A0ABQ3Z6Z8</accession>
<organism evidence="8 9">
    <name type="scientific">Paractinoplanes durhamensis</name>
    <dbReference type="NCBI Taxonomy" id="113563"/>
    <lineage>
        <taxon>Bacteria</taxon>
        <taxon>Bacillati</taxon>
        <taxon>Actinomycetota</taxon>
        <taxon>Actinomycetes</taxon>
        <taxon>Micromonosporales</taxon>
        <taxon>Micromonosporaceae</taxon>
        <taxon>Paractinoplanes</taxon>
    </lineage>
</organism>
<dbReference type="PROSITE" id="PS00108">
    <property type="entry name" value="PROTEIN_KINASE_ST"/>
    <property type="match status" value="1"/>
</dbReference>
<evidence type="ECO:0000256" key="5">
    <source>
        <dbReference type="PROSITE-ProRule" id="PRU10141"/>
    </source>
</evidence>
<feature type="region of interest" description="Disordered" evidence="6">
    <location>
        <begin position="298"/>
        <end position="336"/>
    </location>
</feature>
<dbReference type="PROSITE" id="PS50011">
    <property type="entry name" value="PROTEIN_KINASE_DOM"/>
    <property type="match status" value="1"/>
</dbReference>
<evidence type="ECO:0000313" key="8">
    <source>
        <dbReference type="EMBL" id="GIE05588.1"/>
    </source>
</evidence>
<keyword evidence="3" id="KW-0418">Kinase</keyword>
<feature type="compositionally biased region" description="Low complexity" evidence="6">
    <location>
        <begin position="370"/>
        <end position="384"/>
    </location>
</feature>
<keyword evidence="4 5" id="KW-0067">ATP-binding</keyword>
<dbReference type="CDD" id="cd14014">
    <property type="entry name" value="STKc_PknB_like"/>
    <property type="match status" value="1"/>
</dbReference>
<dbReference type="PROSITE" id="PS00107">
    <property type="entry name" value="PROTEIN_KINASE_ATP"/>
    <property type="match status" value="1"/>
</dbReference>
<dbReference type="SUPFAM" id="SSF56112">
    <property type="entry name" value="Protein kinase-like (PK-like)"/>
    <property type="match status" value="1"/>
</dbReference>
<keyword evidence="2 5" id="KW-0547">Nucleotide-binding</keyword>
<evidence type="ECO:0000256" key="2">
    <source>
        <dbReference type="ARBA" id="ARBA00022741"/>
    </source>
</evidence>
<dbReference type="Gene3D" id="3.30.200.20">
    <property type="entry name" value="Phosphorylase Kinase, domain 1"/>
    <property type="match status" value="1"/>
</dbReference>
<evidence type="ECO:0000256" key="6">
    <source>
        <dbReference type="SAM" id="MobiDB-lite"/>
    </source>
</evidence>
<dbReference type="InterPro" id="IPR017441">
    <property type="entry name" value="Protein_kinase_ATP_BS"/>
</dbReference>
<evidence type="ECO:0000256" key="4">
    <source>
        <dbReference type="ARBA" id="ARBA00022840"/>
    </source>
</evidence>
<evidence type="ECO:0000256" key="3">
    <source>
        <dbReference type="ARBA" id="ARBA00022777"/>
    </source>
</evidence>
<name>A0ABQ3Z6Z8_9ACTN</name>
<keyword evidence="9" id="KW-1185">Reference proteome</keyword>
<evidence type="ECO:0000256" key="1">
    <source>
        <dbReference type="ARBA" id="ARBA00022679"/>
    </source>
</evidence>
<comment type="caution">
    <text evidence="8">The sequence shown here is derived from an EMBL/GenBank/DDBJ whole genome shotgun (WGS) entry which is preliminary data.</text>
</comment>
<feature type="region of interest" description="Disordered" evidence="6">
    <location>
        <begin position="364"/>
        <end position="404"/>
    </location>
</feature>
<sequence>MLARLGEGGMGTVFLGRAADGRSVAVKVIKPEYAGNEEFRARFRSEVNRAREVPSFCTAAVLAADAGCETPYLVVEYVDGPSLQEMVDERGPMPPGDLHSVAVGVAAALTAIHGAGVIHRDLKPANVLLSLGLPKVIDFGIARALEETAQHTRPGRYIGTVDYMAPERLDNTIGPVTPAADIFAWGAVIAFAGTGHIPFRGDNPLAIATQILTKPPDLSGLPPSLAEIVADALAKDPRRRPSAKELLPRLLLVQTPRLLTVDTPSPIAVETPAPPQLRQGRDNGRFDARDLLEQIIAENPPASPYRVSPMSRSVERRLGAARRSRPANPRPAKPHSGRWRRVLYAAAAVLVASATGVTLAYAQSNDDKPSATTTTTLSPKSVPVSVPPRGPSFSDPLSAPGRFQESTSEVGRCDFQDERLHARVAGRSTLRCPGPTDAFAGDQTISVNVTLAGADACAMIWFRHHDTRGYQLTACADVLEFEELNGAVLSMVGRNSSVALTPGTPHDLSIVITGGHATVSIDDKAAVQGAAADPDLSSGQVQLGVTGTDKTKPAEVSFADLEVRTG</sequence>
<dbReference type="PANTHER" id="PTHR43289:SF34">
    <property type="entry name" value="SERINE_THREONINE-PROTEIN KINASE YBDM-RELATED"/>
    <property type="match status" value="1"/>
</dbReference>
<proteinExistence type="predicted"/>
<dbReference type="PANTHER" id="PTHR43289">
    <property type="entry name" value="MITOGEN-ACTIVATED PROTEIN KINASE KINASE KINASE 20-RELATED"/>
    <property type="match status" value="1"/>
</dbReference>
<dbReference type="EMBL" id="BOML01000057">
    <property type="protein sequence ID" value="GIE05588.1"/>
    <property type="molecule type" value="Genomic_DNA"/>
</dbReference>
<protein>
    <recommendedName>
        <fullName evidence="7">Protein kinase domain-containing protein</fullName>
    </recommendedName>
</protein>
<dbReference type="InterPro" id="IPR000719">
    <property type="entry name" value="Prot_kinase_dom"/>
</dbReference>
<keyword evidence="1" id="KW-0808">Transferase</keyword>